<organism evidence="9 12">
    <name type="scientific">Ureaplasma urealyticum</name>
    <name type="common">Ureaplasma urealyticum biotype 2</name>
    <dbReference type="NCBI Taxonomy" id="2130"/>
    <lineage>
        <taxon>Bacteria</taxon>
        <taxon>Bacillati</taxon>
        <taxon>Mycoplasmatota</taxon>
        <taxon>Mycoplasmoidales</taxon>
        <taxon>Mycoplasmoidaceae</taxon>
        <taxon>Ureaplasma</taxon>
    </lineage>
</organism>
<keyword evidence="6" id="KW-0812">Transmembrane</keyword>
<evidence type="ECO:0000256" key="6">
    <source>
        <dbReference type="SAM" id="Phobius"/>
    </source>
</evidence>
<dbReference type="EMBL" id="CP041200">
    <property type="protein sequence ID" value="QDI64743.1"/>
    <property type="molecule type" value="Genomic_DNA"/>
</dbReference>
<evidence type="ECO:0000313" key="10">
    <source>
        <dbReference type="EMBL" id="RCJ01339.1"/>
    </source>
</evidence>
<dbReference type="PROSITE" id="PS51098">
    <property type="entry name" value="PTS_EIIB_TYPE_1"/>
    <property type="match status" value="1"/>
</dbReference>
<dbReference type="PANTHER" id="PTHR30009:SF4">
    <property type="entry name" value="PTS SYSTEM N-ACETYLGLUCOSAMINE-SPECIFIC EIICBA COMPONENT"/>
    <property type="match status" value="1"/>
</dbReference>
<dbReference type="InterPro" id="IPR050429">
    <property type="entry name" value="PTS_Glucose_EIICBA"/>
</dbReference>
<keyword evidence="4" id="KW-0598">Phosphotransferase system</keyword>
<dbReference type="Proteomes" id="UP001201240">
    <property type="component" value="Unassembled WGS sequence"/>
</dbReference>
<reference evidence="8 13" key="3">
    <citation type="submission" date="2021-10" db="EMBL/GenBank/DDBJ databases">
        <title>Sequencing the mobilome of antimicrobial resistant bacterial isolates spanning a range of GC content: The potential of a sustainable low cost, low infrastructure approach for surveillance with Oxford Nanopore sequencing.</title>
        <authorList>
            <person name="Sands K."/>
        </authorList>
    </citation>
    <scope>NUCLEOTIDE SEQUENCE [LARGE SCALE GENOMIC DNA]</scope>
    <source>
        <strain evidence="8 13">MIN-202</strain>
    </source>
</reference>
<dbReference type="SUPFAM" id="SSF55604">
    <property type="entry name" value="Glucose permease domain IIB"/>
    <property type="match status" value="1"/>
</dbReference>
<gene>
    <name evidence="10" type="ORF">DSQ42_00825</name>
    <name evidence="9" type="ORF">FJM05_00825</name>
    <name evidence="8" type="ORF">LH652_00835</name>
</gene>
<protein>
    <submittedName>
        <fullName evidence="9">DUF4234 domain-containing protein</fullName>
    </submittedName>
</protein>
<dbReference type="Proteomes" id="UP000253077">
    <property type="component" value="Unassembled WGS sequence"/>
</dbReference>
<dbReference type="GO" id="GO:0008982">
    <property type="term" value="F:protein-N(PI)-phosphohistidine-sugar phosphotransferase activity"/>
    <property type="evidence" value="ECO:0007669"/>
    <property type="project" value="InterPro"/>
</dbReference>
<dbReference type="PANTHER" id="PTHR30009">
    <property type="entry name" value="CYTOCHROME C-TYPE SYNTHESIS PROTEIN AND PTS TRANSMEMBRANE COMPONENT"/>
    <property type="match status" value="1"/>
</dbReference>
<keyword evidence="2" id="KW-0762">Sugar transport</keyword>
<dbReference type="EMBL" id="QOKT01000006">
    <property type="protein sequence ID" value="RCJ01339.1"/>
    <property type="molecule type" value="Genomic_DNA"/>
</dbReference>
<dbReference type="GeneID" id="93848650"/>
<reference evidence="10 11" key="1">
    <citation type="submission" date="2018-07" db="EMBL/GenBank/DDBJ databases">
        <title>Ureaplasma urealyticum 1000 the multidrug-resistant clinical isolate obtained from scrapings of the urogenital tract of a woman with inflammatory diseases of the reproductive organs.</title>
        <authorList>
            <person name="Kolesnikova E.A."/>
            <person name="Alekseeva A.E."/>
            <person name="Brusnigina N.F."/>
            <person name="Makhova M.A."/>
        </authorList>
    </citation>
    <scope>NUCLEOTIDE SEQUENCE [LARGE SCALE GENOMIC DNA]</scope>
    <source>
        <strain evidence="10 11">1000</strain>
    </source>
</reference>
<evidence type="ECO:0000256" key="5">
    <source>
        <dbReference type="PROSITE-ProRule" id="PRU00421"/>
    </source>
</evidence>
<evidence type="ECO:0000313" key="9">
    <source>
        <dbReference type="EMBL" id="QDI64743.1"/>
    </source>
</evidence>
<evidence type="ECO:0000256" key="2">
    <source>
        <dbReference type="ARBA" id="ARBA00022597"/>
    </source>
</evidence>
<dbReference type="GO" id="GO:0009401">
    <property type="term" value="P:phosphoenolpyruvate-dependent sugar phosphotransferase system"/>
    <property type="evidence" value="ECO:0007669"/>
    <property type="project" value="UniProtKB-KW"/>
</dbReference>
<keyword evidence="6" id="KW-0472">Membrane</keyword>
<dbReference type="AlphaFoldDB" id="A0AAP9ACX5"/>
<evidence type="ECO:0000256" key="1">
    <source>
        <dbReference type="ARBA" id="ARBA00022448"/>
    </source>
</evidence>
<feature type="transmembrane region" description="Helical" evidence="6">
    <location>
        <begin position="12"/>
        <end position="29"/>
    </location>
</feature>
<name>A0AAP9ACX5_UREUR</name>
<dbReference type="EMBL" id="JAJBIS010000001">
    <property type="protein sequence ID" value="MCF1348841.1"/>
    <property type="molecule type" value="Genomic_DNA"/>
</dbReference>
<reference evidence="9 12" key="2">
    <citation type="submission" date="2019-07" db="EMBL/GenBank/DDBJ databases">
        <title>Comparative genomics of three clinical Ureaplasma species: analysis of their core genomes and virulence factors.</title>
        <authorList>
            <person name="Yang T."/>
            <person name="Zhang Y."/>
            <person name="Li X."/>
            <person name="Kong Y."/>
            <person name="Yu H."/>
            <person name="Ruan Z."/>
            <person name="Xie X."/>
            <person name="Zhang J."/>
        </authorList>
    </citation>
    <scope>NUCLEOTIDE SEQUENCE [LARGE SCALE GENOMIC DNA]</scope>
    <source>
        <strain evidence="9 12">132</strain>
    </source>
</reference>
<dbReference type="InterPro" id="IPR036878">
    <property type="entry name" value="Glu_permease_IIB"/>
</dbReference>
<dbReference type="GO" id="GO:0005886">
    <property type="term" value="C:plasma membrane"/>
    <property type="evidence" value="ECO:0007669"/>
    <property type="project" value="TreeGrafter"/>
</dbReference>
<evidence type="ECO:0000313" key="12">
    <source>
        <dbReference type="Proteomes" id="UP000318231"/>
    </source>
</evidence>
<evidence type="ECO:0000313" key="8">
    <source>
        <dbReference type="EMBL" id="MCF1348841.1"/>
    </source>
</evidence>
<dbReference type="Gene3D" id="3.30.1360.60">
    <property type="entry name" value="Glucose permease domain IIB"/>
    <property type="match status" value="1"/>
</dbReference>
<evidence type="ECO:0000256" key="4">
    <source>
        <dbReference type="ARBA" id="ARBA00022683"/>
    </source>
</evidence>
<dbReference type="RefSeq" id="WP_004026170.1">
    <property type="nucleotide sequence ID" value="NZ_CAMXZD010000008.1"/>
</dbReference>
<evidence type="ECO:0000259" key="7">
    <source>
        <dbReference type="PROSITE" id="PS51098"/>
    </source>
</evidence>
<keyword evidence="3" id="KW-0808">Transferase</keyword>
<dbReference type="InterPro" id="IPR001996">
    <property type="entry name" value="PTS_IIB_1"/>
</dbReference>
<keyword evidence="6" id="KW-1133">Transmembrane helix</keyword>
<evidence type="ECO:0000256" key="3">
    <source>
        <dbReference type="ARBA" id="ARBA00022679"/>
    </source>
</evidence>
<evidence type="ECO:0000313" key="11">
    <source>
        <dbReference type="Proteomes" id="UP000253077"/>
    </source>
</evidence>
<comment type="caution">
    <text evidence="5">Lacks conserved residue(s) required for the propagation of feature annotation.</text>
</comment>
<dbReference type="Proteomes" id="UP000318231">
    <property type="component" value="Chromosome"/>
</dbReference>
<dbReference type="GO" id="GO:0015764">
    <property type="term" value="P:N-acetylglucosamine transport"/>
    <property type="evidence" value="ECO:0007669"/>
    <property type="project" value="TreeGrafter"/>
</dbReference>
<evidence type="ECO:0000313" key="13">
    <source>
        <dbReference type="Proteomes" id="UP001201240"/>
    </source>
</evidence>
<sequence>MKNLNTKQKSLIIFLSIITLGIFAIYFFSKAKKTSQIKNTHLTTSSKIPFSLTAFYDCVGSKDNLANVDATINTLKIELKEASLLNNEELKHLGAKGIMRNQTKISIIFGDFCLELKELIKKDLLS</sequence>
<proteinExistence type="predicted"/>
<dbReference type="GO" id="GO:0090563">
    <property type="term" value="F:protein-phosphocysteine-sugar phosphotransferase activity"/>
    <property type="evidence" value="ECO:0007669"/>
    <property type="project" value="TreeGrafter"/>
</dbReference>
<feature type="domain" description="PTS EIIB type-1" evidence="7">
    <location>
        <begin position="49"/>
        <end position="126"/>
    </location>
</feature>
<accession>A0AAP9ACX5</accession>
<keyword evidence="1" id="KW-0813">Transport</keyword>